<evidence type="ECO:0000256" key="5">
    <source>
        <dbReference type="PROSITE-ProRule" id="PRU00042"/>
    </source>
</evidence>
<keyword evidence="4" id="KW-0862">Zinc</keyword>
<protein>
    <submittedName>
        <fullName evidence="8">Zinc finger protein 879-like</fullName>
    </submittedName>
</protein>
<reference evidence="8" key="1">
    <citation type="submission" date="2025-08" db="UniProtKB">
        <authorList>
            <consortium name="RefSeq"/>
        </authorList>
    </citation>
    <scope>IDENTIFICATION</scope>
    <source>
        <tissue evidence="8">Gonad</tissue>
    </source>
</reference>
<dbReference type="PROSITE" id="PS50157">
    <property type="entry name" value="ZINC_FINGER_C2H2_2"/>
    <property type="match status" value="5"/>
</dbReference>
<keyword evidence="2" id="KW-0677">Repeat</keyword>
<dbReference type="AlphaFoldDB" id="A0A6P4Z7B6"/>
<evidence type="ECO:0000313" key="7">
    <source>
        <dbReference type="Proteomes" id="UP000515135"/>
    </source>
</evidence>
<dbReference type="Pfam" id="PF00096">
    <property type="entry name" value="zf-C2H2"/>
    <property type="match status" value="4"/>
</dbReference>
<dbReference type="OrthoDB" id="5803930at2759"/>
<dbReference type="Proteomes" id="UP000515135">
    <property type="component" value="Unplaced"/>
</dbReference>
<keyword evidence="7" id="KW-1185">Reference proteome</keyword>
<feature type="domain" description="C2H2-type" evidence="6">
    <location>
        <begin position="120"/>
        <end position="147"/>
    </location>
</feature>
<evidence type="ECO:0000256" key="2">
    <source>
        <dbReference type="ARBA" id="ARBA00022737"/>
    </source>
</evidence>
<sequence length="261" mass="31224">MLETHGKVEYRCNNCEFVAETEEEVHQHQLSVGHQRTHKCRHCDFTTHWQKNLILHEKRHSETEKYISCEICRKDVPKSTYRRHRERHSRKFTCSTCSKTFPEKGLLKIHTDFTHDNKVLQCSYCDKTFRSYAGYMMHRYVHVSDEHTCKDCDLKFRTKTLLYHHRRKAHLPFKEYTCEVCGKVLESPRSLKDHRKIHMGDEAKVYKCAKCPASFKWAGSLRRHQNSHELLKTCTICRKHYQGTRGLKRHMSTVHKELFES</sequence>
<dbReference type="GO" id="GO:0008270">
    <property type="term" value="F:zinc ion binding"/>
    <property type="evidence" value="ECO:0007669"/>
    <property type="project" value="UniProtKB-KW"/>
</dbReference>
<dbReference type="PROSITE" id="PS00028">
    <property type="entry name" value="ZINC_FINGER_C2H2_1"/>
    <property type="match status" value="6"/>
</dbReference>
<dbReference type="Gene3D" id="3.30.160.60">
    <property type="entry name" value="Classic Zinc Finger"/>
    <property type="match status" value="4"/>
</dbReference>
<dbReference type="GO" id="GO:0005634">
    <property type="term" value="C:nucleus"/>
    <property type="evidence" value="ECO:0007669"/>
    <property type="project" value="TreeGrafter"/>
</dbReference>
<keyword evidence="3 5" id="KW-0863">Zinc-finger</keyword>
<dbReference type="GO" id="GO:0000981">
    <property type="term" value="F:DNA-binding transcription factor activity, RNA polymerase II-specific"/>
    <property type="evidence" value="ECO:0007669"/>
    <property type="project" value="TreeGrafter"/>
</dbReference>
<evidence type="ECO:0000259" key="6">
    <source>
        <dbReference type="PROSITE" id="PS50157"/>
    </source>
</evidence>
<dbReference type="PANTHER" id="PTHR24379:SF127">
    <property type="entry name" value="BLOODY FINGERS-RELATED"/>
    <property type="match status" value="1"/>
</dbReference>
<evidence type="ECO:0000256" key="4">
    <source>
        <dbReference type="ARBA" id="ARBA00022833"/>
    </source>
</evidence>
<dbReference type="SMART" id="SM00355">
    <property type="entry name" value="ZnF_C2H2"/>
    <property type="match status" value="9"/>
</dbReference>
<feature type="domain" description="C2H2-type" evidence="6">
    <location>
        <begin position="147"/>
        <end position="175"/>
    </location>
</feature>
<evidence type="ECO:0000256" key="1">
    <source>
        <dbReference type="ARBA" id="ARBA00022723"/>
    </source>
</evidence>
<dbReference type="InterPro" id="IPR013087">
    <property type="entry name" value="Znf_C2H2_type"/>
</dbReference>
<name>A0A6P4Z7B6_BRABE</name>
<dbReference type="RefSeq" id="XP_019637300.1">
    <property type="nucleotide sequence ID" value="XM_019781741.1"/>
</dbReference>
<dbReference type="KEGG" id="bbel:109479749"/>
<accession>A0A6P4Z7B6</accession>
<evidence type="ECO:0000256" key="3">
    <source>
        <dbReference type="ARBA" id="ARBA00022771"/>
    </source>
</evidence>
<dbReference type="SUPFAM" id="SSF57667">
    <property type="entry name" value="beta-beta-alpha zinc fingers"/>
    <property type="match status" value="3"/>
</dbReference>
<feature type="domain" description="C2H2-type" evidence="6">
    <location>
        <begin position="206"/>
        <end position="233"/>
    </location>
</feature>
<feature type="domain" description="C2H2-type" evidence="6">
    <location>
        <begin position="92"/>
        <end position="120"/>
    </location>
</feature>
<feature type="domain" description="C2H2-type" evidence="6">
    <location>
        <begin position="176"/>
        <end position="203"/>
    </location>
</feature>
<proteinExistence type="predicted"/>
<dbReference type="PANTHER" id="PTHR24379">
    <property type="entry name" value="KRAB AND ZINC FINGER DOMAIN-CONTAINING"/>
    <property type="match status" value="1"/>
</dbReference>
<keyword evidence="1" id="KW-0479">Metal-binding</keyword>
<gene>
    <name evidence="8" type="primary">LOC109479749</name>
</gene>
<dbReference type="InterPro" id="IPR036236">
    <property type="entry name" value="Znf_C2H2_sf"/>
</dbReference>
<dbReference type="GO" id="GO:0000977">
    <property type="term" value="F:RNA polymerase II transcription regulatory region sequence-specific DNA binding"/>
    <property type="evidence" value="ECO:0007669"/>
    <property type="project" value="TreeGrafter"/>
</dbReference>
<dbReference type="GeneID" id="109479749"/>
<evidence type="ECO:0000313" key="8">
    <source>
        <dbReference type="RefSeq" id="XP_019637300.1"/>
    </source>
</evidence>
<organism evidence="7 8">
    <name type="scientific">Branchiostoma belcheri</name>
    <name type="common">Amphioxus</name>
    <dbReference type="NCBI Taxonomy" id="7741"/>
    <lineage>
        <taxon>Eukaryota</taxon>
        <taxon>Metazoa</taxon>
        <taxon>Chordata</taxon>
        <taxon>Cephalochordata</taxon>
        <taxon>Leptocardii</taxon>
        <taxon>Amphioxiformes</taxon>
        <taxon>Branchiostomatidae</taxon>
        <taxon>Branchiostoma</taxon>
    </lineage>
</organism>